<sequence>MTHPLAQRRQLRFCAWAAQTKQRGRGLRAESTIVTSGSSAQAEGKEVLWIINATRTEKWVAAVNHSGG</sequence>
<dbReference type="EMBL" id="JARAKH010000002">
    <property type="protein sequence ID" value="KAK8406990.1"/>
    <property type="molecule type" value="Genomic_DNA"/>
</dbReference>
<dbReference type="AlphaFoldDB" id="A0AAW0V455"/>
<name>A0AAW0V455_SCYPA</name>
<comment type="caution">
    <text evidence="1">The sequence shown here is derived from an EMBL/GenBank/DDBJ whole genome shotgun (WGS) entry which is preliminary data.</text>
</comment>
<evidence type="ECO:0000313" key="2">
    <source>
        <dbReference type="Proteomes" id="UP001487740"/>
    </source>
</evidence>
<gene>
    <name evidence="1" type="ORF">O3P69_007498</name>
</gene>
<protein>
    <submittedName>
        <fullName evidence="1">Uncharacterized protein</fullName>
    </submittedName>
</protein>
<proteinExistence type="predicted"/>
<accession>A0AAW0V455</accession>
<keyword evidence="2" id="KW-1185">Reference proteome</keyword>
<dbReference type="Proteomes" id="UP001487740">
    <property type="component" value="Unassembled WGS sequence"/>
</dbReference>
<organism evidence="1 2">
    <name type="scientific">Scylla paramamosain</name>
    <name type="common">Mud crab</name>
    <dbReference type="NCBI Taxonomy" id="85552"/>
    <lineage>
        <taxon>Eukaryota</taxon>
        <taxon>Metazoa</taxon>
        <taxon>Ecdysozoa</taxon>
        <taxon>Arthropoda</taxon>
        <taxon>Crustacea</taxon>
        <taxon>Multicrustacea</taxon>
        <taxon>Malacostraca</taxon>
        <taxon>Eumalacostraca</taxon>
        <taxon>Eucarida</taxon>
        <taxon>Decapoda</taxon>
        <taxon>Pleocyemata</taxon>
        <taxon>Brachyura</taxon>
        <taxon>Eubrachyura</taxon>
        <taxon>Portunoidea</taxon>
        <taxon>Portunidae</taxon>
        <taxon>Portuninae</taxon>
        <taxon>Scylla</taxon>
    </lineage>
</organism>
<reference evidence="1 2" key="1">
    <citation type="submission" date="2023-03" db="EMBL/GenBank/DDBJ databases">
        <title>High-quality genome of Scylla paramamosain provides insights in environmental adaptation.</title>
        <authorList>
            <person name="Zhang L."/>
        </authorList>
    </citation>
    <scope>NUCLEOTIDE SEQUENCE [LARGE SCALE GENOMIC DNA]</scope>
    <source>
        <strain evidence="1">LZ_2023a</strain>
        <tissue evidence="1">Muscle</tissue>
    </source>
</reference>
<evidence type="ECO:0000313" key="1">
    <source>
        <dbReference type="EMBL" id="KAK8406990.1"/>
    </source>
</evidence>